<dbReference type="EMBL" id="DF820508">
    <property type="protein sequence ID" value="GAK32043.1"/>
    <property type="molecule type" value="Genomic_DNA"/>
</dbReference>
<keyword evidence="3" id="KW-1185">Reference proteome</keyword>
<protein>
    <submittedName>
        <fullName evidence="2">Uncharacterized protein</fullName>
    </submittedName>
</protein>
<reference evidence="3" key="1">
    <citation type="journal article" date="2014" name="Genome Announc.">
        <title>Draft genome sequence of Weissella oryzae SG25T, isolated from fermented rice grains.</title>
        <authorList>
            <person name="Tanizawa Y."/>
            <person name="Fujisawa T."/>
            <person name="Mochizuki T."/>
            <person name="Kaminuma E."/>
            <person name="Suzuki Y."/>
            <person name="Nakamura Y."/>
            <person name="Tohno M."/>
        </authorList>
    </citation>
    <scope>NUCLEOTIDE SEQUENCE [LARGE SCALE GENOMIC DNA]</scope>
    <source>
        <strain evidence="3">DSM 25784 / JCM 18191 / LMG 30913 / SG25</strain>
    </source>
</reference>
<organism evidence="2 3">
    <name type="scientific">Weissella oryzae (strain DSM 25784 / JCM 18191 / LMG 30913 / SG25)</name>
    <dbReference type="NCBI Taxonomy" id="1329250"/>
    <lineage>
        <taxon>Bacteria</taxon>
        <taxon>Bacillati</taxon>
        <taxon>Bacillota</taxon>
        <taxon>Bacilli</taxon>
        <taxon>Lactobacillales</taxon>
        <taxon>Lactobacillaceae</taxon>
        <taxon>Weissella</taxon>
    </lineage>
</organism>
<dbReference type="Proteomes" id="UP000030643">
    <property type="component" value="Unassembled WGS sequence"/>
</dbReference>
<keyword evidence="1" id="KW-0175">Coiled coil</keyword>
<evidence type="ECO:0000313" key="3">
    <source>
        <dbReference type="Proteomes" id="UP000030643"/>
    </source>
</evidence>
<dbReference type="RefSeq" id="WP_027699919.1">
    <property type="nucleotide sequence ID" value="NZ_DF820508.1"/>
</dbReference>
<dbReference type="AlphaFoldDB" id="A0A069CXR1"/>
<proteinExistence type="predicted"/>
<feature type="coiled-coil region" evidence="1">
    <location>
        <begin position="2"/>
        <end position="29"/>
    </location>
</feature>
<name>A0A069CXR1_WEIOS</name>
<evidence type="ECO:0000256" key="1">
    <source>
        <dbReference type="SAM" id="Coils"/>
    </source>
</evidence>
<gene>
    <name evidence="2" type="ORF">WOSG25_250140</name>
</gene>
<evidence type="ECO:0000313" key="2">
    <source>
        <dbReference type="EMBL" id="GAK32043.1"/>
    </source>
</evidence>
<sequence>MTEEQREALDELYADLDTLQMNVKETDVENTAKIIELAEEIVEKAGEIDDLNQFIDLKGYTE</sequence>
<accession>A0A069CXR1</accession>